<keyword evidence="2 5" id="KW-0812">Transmembrane</keyword>
<evidence type="ECO:0000256" key="5">
    <source>
        <dbReference type="PROSITE-ProRule" id="PRU00282"/>
    </source>
</evidence>
<keyword evidence="4 5" id="KW-0472">Membrane</keyword>
<dbReference type="PANTHER" id="PTHR46181">
    <property type="entry name" value="MITOCHONDRIAL GLYCINE TRANSPORTER"/>
    <property type="match status" value="1"/>
</dbReference>
<dbReference type="GeneID" id="85351805"/>
<dbReference type="PANTHER" id="PTHR46181:SF3">
    <property type="entry name" value="MITOCHONDRIAL GLYCINE TRANSPORTER"/>
    <property type="match status" value="1"/>
</dbReference>
<sequence length="150" mass="16391">ISMHTSVVQALTSIIWQGPSELFRGFFASSLRDTPYASLFMVFYEGIKQDASLVAPPTSSSQSAAIHSASAVLAGGMSTLLTHPFNVIKTKIQARSEDRYHGFMRMVVMIWKQGGVSGYFDGASLCLTRKVLSSAIAWAVYEGVLLFMRT</sequence>
<dbReference type="Gene3D" id="1.50.40.10">
    <property type="entry name" value="Mitochondrial carrier domain"/>
    <property type="match status" value="1"/>
</dbReference>
<comment type="subcellular location">
    <subcellularLocation>
        <location evidence="1">Membrane</location>
        <topology evidence="1">Multi-pass membrane protein</topology>
    </subcellularLocation>
</comment>
<evidence type="ECO:0000313" key="8">
    <source>
        <dbReference type="Proteomes" id="UP001175211"/>
    </source>
</evidence>
<dbReference type="InterPro" id="IPR018108">
    <property type="entry name" value="MCP_transmembrane"/>
</dbReference>
<evidence type="ECO:0000256" key="1">
    <source>
        <dbReference type="ARBA" id="ARBA00004141"/>
    </source>
</evidence>
<comment type="caution">
    <text evidence="7">The sequence shown here is derived from an EMBL/GenBank/DDBJ whole genome shotgun (WGS) entry which is preliminary data.</text>
</comment>
<dbReference type="AlphaFoldDB" id="A0AA39J651"/>
<dbReference type="PROSITE" id="PS50920">
    <property type="entry name" value="SOLCAR"/>
    <property type="match status" value="1"/>
</dbReference>
<keyword evidence="8" id="KW-1185">Reference proteome</keyword>
<dbReference type="Pfam" id="PF00153">
    <property type="entry name" value="Mito_carr"/>
    <property type="match status" value="1"/>
</dbReference>
<comment type="similarity">
    <text evidence="6">Belongs to the mitochondrial carrier (TC 2.A.29) family.</text>
</comment>
<reference evidence="7" key="1">
    <citation type="submission" date="2023-06" db="EMBL/GenBank/DDBJ databases">
        <authorList>
            <consortium name="Lawrence Berkeley National Laboratory"/>
            <person name="Ahrendt S."/>
            <person name="Sahu N."/>
            <person name="Indic B."/>
            <person name="Wong-Bajracharya J."/>
            <person name="Merenyi Z."/>
            <person name="Ke H.-M."/>
            <person name="Monk M."/>
            <person name="Kocsube S."/>
            <person name="Drula E."/>
            <person name="Lipzen A."/>
            <person name="Balint B."/>
            <person name="Henrissat B."/>
            <person name="Andreopoulos B."/>
            <person name="Martin F.M."/>
            <person name="Harder C.B."/>
            <person name="Rigling D."/>
            <person name="Ford K.L."/>
            <person name="Foster G.D."/>
            <person name="Pangilinan J."/>
            <person name="Papanicolaou A."/>
            <person name="Barry K."/>
            <person name="LaButti K."/>
            <person name="Viragh M."/>
            <person name="Koriabine M."/>
            <person name="Yan M."/>
            <person name="Riley R."/>
            <person name="Champramary S."/>
            <person name="Plett K.L."/>
            <person name="Tsai I.J."/>
            <person name="Slot J."/>
            <person name="Sipos G."/>
            <person name="Plett J."/>
            <person name="Nagy L.G."/>
            <person name="Grigoriev I.V."/>
        </authorList>
    </citation>
    <scope>NUCLEOTIDE SEQUENCE</scope>
    <source>
        <strain evidence="7">CCBAS 213</strain>
    </source>
</reference>
<evidence type="ECO:0000313" key="7">
    <source>
        <dbReference type="EMBL" id="KAK0436062.1"/>
    </source>
</evidence>
<gene>
    <name evidence="7" type="ORF">EV420DRAFT_1281316</name>
</gene>
<dbReference type="InterPro" id="IPR023395">
    <property type="entry name" value="MCP_dom_sf"/>
</dbReference>
<dbReference type="EMBL" id="JAUEPS010000132">
    <property type="protein sequence ID" value="KAK0436062.1"/>
    <property type="molecule type" value="Genomic_DNA"/>
</dbReference>
<protein>
    <submittedName>
        <fullName evidence="7">Mitochondrial carrier domain-containing protein</fullName>
    </submittedName>
</protein>
<dbReference type="GO" id="GO:1904983">
    <property type="term" value="P:glycine import into mitochondrion"/>
    <property type="evidence" value="ECO:0007669"/>
    <property type="project" value="TreeGrafter"/>
</dbReference>
<feature type="repeat" description="Solcar" evidence="5">
    <location>
        <begin position="62"/>
        <end position="147"/>
    </location>
</feature>
<evidence type="ECO:0000256" key="6">
    <source>
        <dbReference type="RuleBase" id="RU000488"/>
    </source>
</evidence>
<accession>A0AA39J651</accession>
<proteinExistence type="inferred from homology"/>
<organism evidence="7 8">
    <name type="scientific">Armillaria tabescens</name>
    <name type="common">Ringless honey mushroom</name>
    <name type="synonym">Agaricus tabescens</name>
    <dbReference type="NCBI Taxonomy" id="1929756"/>
    <lineage>
        <taxon>Eukaryota</taxon>
        <taxon>Fungi</taxon>
        <taxon>Dikarya</taxon>
        <taxon>Basidiomycota</taxon>
        <taxon>Agaricomycotina</taxon>
        <taxon>Agaricomycetes</taxon>
        <taxon>Agaricomycetidae</taxon>
        <taxon>Agaricales</taxon>
        <taxon>Marasmiineae</taxon>
        <taxon>Physalacriaceae</taxon>
        <taxon>Desarmillaria</taxon>
    </lineage>
</organism>
<keyword evidence="6" id="KW-0813">Transport</keyword>
<evidence type="ECO:0000256" key="2">
    <source>
        <dbReference type="ARBA" id="ARBA00022692"/>
    </source>
</evidence>
<evidence type="ECO:0000256" key="3">
    <source>
        <dbReference type="ARBA" id="ARBA00022989"/>
    </source>
</evidence>
<dbReference type="Proteomes" id="UP001175211">
    <property type="component" value="Unassembled WGS sequence"/>
</dbReference>
<keyword evidence="3" id="KW-1133">Transmembrane helix</keyword>
<name>A0AA39J651_ARMTA</name>
<dbReference type="RefSeq" id="XP_060322169.1">
    <property type="nucleotide sequence ID" value="XM_060468257.1"/>
</dbReference>
<dbReference type="GO" id="GO:0005739">
    <property type="term" value="C:mitochondrion"/>
    <property type="evidence" value="ECO:0007669"/>
    <property type="project" value="TreeGrafter"/>
</dbReference>
<dbReference type="GO" id="GO:0016020">
    <property type="term" value="C:membrane"/>
    <property type="evidence" value="ECO:0007669"/>
    <property type="project" value="UniProtKB-SubCell"/>
</dbReference>
<evidence type="ECO:0000256" key="4">
    <source>
        <dbReference type="ARBA" id="ARBA00023136"/>
    </source>
</evidence>
<dbReference type="GO" id="GO:0015187">
    <property type="term" value="F:glycine transmembrane transporter activity"/>
    <property type="evidence" value="ECO:0007669"/>
    <property type="project" value="TreeGrafter"/>
</dbReference>
<dbReference type="SUPFAM" id="SSF103506">
    <property type="entry name" value="Mitochondrial carrier"/>
    <property type="match status" value="1"/>
</dbReference>
<feature type="non-terminal residue" evidence="7">
    <location>
        <position position="150"/>
    </location>
</feature>